<dbReference type="InterPro" id="IPR001509">
    <property type="entry name" value="Epimerase_deHydtase"/>
</dbReference>
<evidence type="ECO:0000313" key="3">
    <source>
        <dbReference type="EMBL" id="MBW8686439.1"/>
    </source>
</evidence>
<dbReference type="RefSeq" id="WP_220251740.1">
    <property type="nucleotide sequence ID" value="NZ_JAICCF010000003.1"/>
</dbReference>
<comment type="caution">
    <text evidence="3">The sequence shown here is derived from an EMBL/GenBank/DDBJ whole genome shotgun (WGS) entry which is preliminary data.</text>
</comment>
<reference evidence="3 4" key="1">
    <citation type="submission" date="2021-08" db="EMBL/GenBank/DDBJ databases">
        <title>The genome sequence of Chitinophaga sp. B61.</title>
        <authorList>
            <person name="Zhang X."/>
        </authorList>
    </citation>
    <scope>NUCLEOTIDE SEQUENCE [LARGE SCALE GENOMIC DNA]</scope>
    <source>
        <strain evidence="3 4">B61</strain>
    </source>
</reference>
<dbReference type="PRINTS" id="PR01713">
    <property type="entry name" value="NUCEPIMERASE"/>
</dbReference>
<gene>
    <name evidence="3" type="ORF">K1Y79_19010</name>
</gene>
<dbReference type="CDD" id="cd05253">
    <property type="entry name" value="UDP_GE_SDE_e"/>
    <property type="match status" value="1"/>
</dbReference>
<accession>A0ABS7GFI1</accession>
<evidence type="ECO:0000313" key="4">
    <source>
        <dbReference type="Proteomes" id="UP000812961"/>
    </source>
</evidence>
<organism evidence="3 4">
    <name type="scientific">Chitinophaga rhizophila</name>
    <dbReference type="NCBI Taxonomy" id="2866212"/>
    <lineage>
        <taxon>Bacteria</taxon>
        <taxon>Pseudomonadati</taxon>
        <taxon>Bacteroidota</taxon>
        <taxon>Chitinophagia</taxon>
        <taxon>Chitinophagales</taxon>
        <taxon>Chitinophagaceae</taxon>
        <taxon>Chitinophaga</taxon>
    </lineage>
</organism>
<protein>
    <submittedName>
        <fullName evidence="3">NAD-dependent epimerase</fullName>
    </submittedName>
</protein>
<dbReference type="Pfam" id="PF01370">
    <property type="entry name" value="Epimerase"/>
    <property type="match status" value="1"/>
</dbReference>
<dbReference type="SUPFAM" id="SSF51735">
    <property type="entry name" value="NAD(P)-binding Rossmann-fold domains"/>
    <property type="match status" value="1"/>
</dbReference>
<proteinExistence type="predicted"/>
<dbReference type="PANTHER" id="PTHR43574">
    <property type="entry name" value="EPIMERASE-RELATED"/>
    <property type="match status" value="1"/>
</dbReference>
<keyword evidence="1" id="KW-0520">NAD</keyword>
<dbReference type="Gene3D" id="3.40.50.720">
    <property type="entry name" value="NAD(P)-binding Rossmann-like Domain"/>
    <property type="match status" value="1"/>
</dbReference>
<dbReference type="EMBL" id="JAICCF010000003">
    <property type="protein sequence ID" value="MBW8686439.1"/>
    <property type="molecule type" value="Genomic_DNA"/>
</dbReference>
<dbReference type="InterPro" id="IPR036291">
    <property type="entry name" value="NAD(P)-bd_dom_sf"/>
</dbReference>
<sequence length="353" mass="39881">MKILVTGAAGFIGFYVAKRLAEMNFDVVGLDNINEYYDINLKHARLAEAGIDINKIVYNKLTDNEKFGNYRFIKLNLDDQENLAALFSQEQFDVVCNLAAQPGVRYSLENPFVYVNSNVVGFMNILECCRYNKVKHLVYASSSSVYGMSKKVPFEETDNVDNPVSLYAATKKANELFAHTYSHLYGLKTTGLRFFTVYGPWGRPDMAPFLFTNAILKGEPIKVFNNGDLSRDFTYVDDVVEGVIRIITREEVEEVKQNSENTHSEFSGLYKIFNIGNSSPVQLMDFIRCIEKATGKEAVLKMLPMQPGDVVSTYADTSELAAYVNYRPGTPLQEGIDRFVSWFKAYTSKAQQV</sequence>
<evidence type="ECO:0000259" key="2">
    <source>
        <dbReference type="Pfam" id="PF01370"/>
    </source>
</evidence>
<dbReference type="Proteomes" id="UP000812961">
    <property type="component" value="Unassembled WGS sequence"/>
</dbReference>
<evidence type="ECO:0000256" key="1">
    <source>
        <dbReference type="ARBA" id="ARBA00023027"/>
    </source>
</evidence>
<feature type="domain" description="NAD-dependent epimerase/dehydratase" evidence="2">
    <location>
        <begin position="3"/>
        <end position="251"/>
    </location>
</feature>
<name>A0ABS7GFI1_9BACT</name>
<keyword evidence="4" id="KW-1185">Reference proteome</keyword>